<dbReference type="AlphaFoldDB" id="A0A2D4PEK2"/>
<evidence type="ECO:0000313" key="1">
    <source>
        <dbReference type="EMBL" id="LAB56461.1"/>
    </source>
</evidence>
<proteinExistence type="predicted"/>
<accession>A0A2D4PEK2</accession>
<reference evidence="1" key="1">
    <citation type="submission" date="2017-07" db="EMBL/GenBank/DDBJ databases">
        <authorList>
            <person name="Mikheyev A."/>
            <person name="Grau M."/>
        </authorList>
    </citation>
    <scope>NUCLEOTIDE SEQUENCE</scope>
    <source>
        <tissue evidence="1">Venom_gland</tissue>
    </source>
</reference>
<reference evidence="1" key="2">
    <citation type="submission" date="2017-11" db="EMBL/GenBank/DDBJ databases">
        <title>Coralsnake Venomics: Analyses of Venom Gland Transcriptomes and Proteomes of Six Brazilian Taxa.</title>
        <authorList>
            <person name="Aird S.D."/>
            <person name="Jorge da Silva N."/>
            <person name="Qiu L."/>
            <person name="Villar-Briones A."/>
            <person name="Aparecida-Saddi V."/>
            <person name="Campos-Telles M.P."/>
            <person name="Grau M."/>
            <person name="Mikheyev A.S."/>
        </authorList>
    </citation>
    <scope>NUCLEOTIDE SEQUENCE</scope>
    <source>
        <tissue evidence="1">Venom_gland</tissue>
    </source>
</reference>
<sequence>MLPTYVFLILQKASDILHSILRIGTPAILQIARHIPNALADLKRHCTALQKLLATLQGRDQGSQRRSGGGNRQVGELMYLYYKCSQPDELPSFDHVTAAEQMAHHKLMTPVKFLKTIY</sequence>
<name>A0A2D4PEK2_MICSU</name>
<protein>
    <submittedName>
        <fullName evidence="1">Uncharacterized protein</fullName>
    </submittedName>
</protein>
<organism evidence="1">
    <name type="scientific">Micrurus surinamensis</name>
    <name type="common">Surinam coral snake</name>
    <dbReference type="NCBI Taxonomy" id="129470"/>
    <lineage>
        <taxon>Eukaryota</taxon>
        <taxon>Metazoa</taxon>
        <taxon>Chordata</taxon>
        <taxon>Craniata</taxon>
        <taxon>Vertebrata</taxon>
        <taxon>Euteleostomi</taxon>
        <taxon>Lepidosauria</taxon>
        <taxon>Squamata</taxon>
        <taxon>Bifurcata</taxon>
        <taxon>Unidentata</taxon>
        <taxon>Episquamata</taxon>
        <taxon>Toxicofera</taxon>
        <taxon>Serpentes</taxon>
        <taxon>Colubroidea</taxon>
        <taxon>Elapidae</taxon>
        <taxon>Elapinae</taxon>
        <taxon>Micrurus</taxon>
    </lineage>
</organism>
<dbReference type="EMBL" id="IACN01060719">
    <property type="protein sequence ID" value="LAB56461.1"/>
    <property type="molecule type" value="Transcribed_RNA"/>
</dbReference>